<name>A0A918UPH8_9BACT</name>
<dbReference type="Proteomes" id="UP000619457">
    <property type="component" value="Unassembled WGS sequence"/>
</dbReference>
<reference evidence="2" key="1">
    <citation type="journal article" date="2014" name="Int. J. Syst. Evol. Microbiol.">
        <title>Complete genome sequence of Corynebacterium casei LMG S-19264T (=DSM 44701T), isolated from a smear-ripened cheese.</title>
        <authorList>
            <consortium name="US DOE Joint Genome Institute (JGI-PGF)"/>
            <person name="Walter F."/>
            <person name="Albersmeier A."/>
            <person name="Kalinowski J."/>
            <person name="Ruckert C."/>
        </authorList>
    </citation>
    <scope>NUCLEOTIDE SEQUENCE</scope>
    <source>
        <strain evidence="2">KCTC 12368</strain>
    </source>
</reference>
<dbReference type="EMBL" id="BMWX01000003">
    <property type="protein sequence ID" value="GGZ25056.1"/>
    <property type="molecule type" value="Genomic_DNA"/>
</dbReference>
<dbReference type="AlphaFoldDB" id="A0A918UPH8"/>
<dbReference type="RefSeq" id="WP_018473435.1">
    <property type="nucleotide sequence ID" value="NZ_BMWX01000003.1"/>
</dbReference>
<reference evidence="2" key="2">
    <citation type="submission" date="2020-09" db="EMBL/GenBank/DDBJ databases">
        <authorList>
            <person name="Sun Q."/>
            <person name="Kim S."/>
        </authorList>
    </citation>
    <scope>NUCLEOTIDE SEQUENCE</scope>
    <source>
        <strain evidence="2">KCTC 12368</strain>
    </source>
</reference>
<keyword evidence="1" id="KW-0732">Signal</keyword>
<evidence type="ECO:0000256" key="1">
    <source>
        <dbReference type="SAM" id="SignalP"/>
    </source>
</evidence>
<keyword evidence="3" id="KW-1185">Reference proteome</keyword>
<proteinExistence type="predicted"/>
<feature type="chain" id="PRO_5037271926" evidence="1">
    <location>
        <begin position="23"/>
        <end position="135"/>
    </location>
</feature>
<evidence type="ECO:0000313" key="3">
    <source>
        <dbReference type="Proteomes" id="UP000619457"/>
    </source>
</evidence>
<evidence type="ECO:0000313" key="2">
    <source>
        <dbReference type="EMBL" id="GGZ25056.1"/>
    </source>
</evidence>
<comment type="caution">
    <text evidence="2">The sequence shown here is derived from an EMBL/GenBank/DDBJ whole genome shotgun (WGS) entry which is preliminary data.</text>
</comment>
<feature type="signal peptide" evidence="1">
    <location>
        <begin position="1"/>
        <end position="22"/>
    </location>
</feature>
<sequence>MMKYLILTLFFFSLAFSGQCQNDNWIKLAEKTVAFKNETDKVNLLGKENTVNKIKLKCVQGTLELKQISIVMKGGERADYDAKGLGVLTKGMSSLAYAVPDKGGKIDYIELEYDTKGKVVLTKKAKVEIWGKEDR</sequence>
<accession>A0A918UPH8</accession>
<gene>
    <name evidence="2" type="ORF">GCM10007049_16910</name>
</gene>
<protein>
    <submittedName>
        <fullName evidence="2">Uncharacterized protein</fullName>
    </submittedName>
</protein>
<organism evidence="2 3">
    <name type="scientific">Echinicola pacifica</name>
    <dbReference type="NCBI Taxonomy" id="346377"/>
    <lineage>
        <taxon>Bacteria</taxon>
        <taxon>Pseudomonadati</taxon>
        <taxon>Bacteroidota</taxon>
        <taxon>Cytophagia</taxon>
        <taxon>Cytophagales</taxon>
        <taxon>Cyclobacteriaceae</taxon>
        <taxon>Echinicola</taxon>
    </lineage>
</organism>